<dbReference type="EMBL" id="ASSJ01000003">
    <property type="protein sequence ID" value="ERN43069.1"/>
    <property type="molecule type" value="Genomic_DNA"/>
</dbReference>
<dbReference type="Proteomes" id="UP000016960">
    <property type="component" value="Unassembled WGS sequence"/>
</dbReference>
<dbReference type="InterPro" id="IPR036705">
    <property type="entry name" value="Ribosyl_crysJ1_sf"/>
</dbReference>
<name>U5DR22_9CHRO</name>
<protein>
    <submittedName>
        <fullName evidence="1">ADP-ribosylglycohydrolase</fullName>
    </submittedName>
</protein>
<reference evidence="1 2" key="1">
    <citation type="submission" date="2013-05" db="EMBL/GenBank/DDBJ databases">
        <title>Draft genome sequence of Rubidibacter lacunae KORDI 51-2.</title>
        <authorList>
            <person name="Choi D.H."/>
            <person name="Noh J.H."/>
            <person name="Kwon K.-K."/>
            <person name="Lee J.-H."/>
            <person name="Ryu J.-Y."/>
        </authorList>
    </citation>
    <scope>NUCLEOTIDE SEQUENCE [LARGE SCALE GENOMIC DNA]</scope>
    <source>
        <strain evidence="1 2">KORDI 51-2</strain>
    </source>
</reference>
<dbReference type="OrthoDB" id="574287at2"/>
<proteinExistence type="predicted"/>
<accession>U5DR22</accession>
<dbReference type="SUPFAM" id="SSF101478">
    <property type="entry name" value="ADP-ribosylglycohydrolase"/>
    <property type="match status" value="1"/>
</dbReference>
<dbReference type="GO" id="GO:0016787">
    <property type="term" value="F:hydrolase activity"/>
    <property type="evidence" value="ECO:0007669"/>
    <property type="project" value="UniProtKB-KW"/>
</dbReference>
<comment type="caution">
    <text evidence="1">The sequence shown here is derived from an EMBL/GenBank/DDBJ whole genome shotgun (WGS) entry which is preliminary data.</text>
</comment>
<dbReference type="STRING" id="582515.KR51_00001290"/>
<organism evidence="1 2">
    <name type="scientific">Rubidibacter lacunae KORDI 51-2</name>
    <dbReference type="NCBI Taxonomy" id="582515"/>
    <lineage>
        <taxon>Bacteria</taxon>
        <taxon>Bacillati</taxon>
        <taxon>Cyanobacteriota</taxon>
        <taxon>Cyanophyceae</taxon>
        <taxon>Oscillatoriophycideae</taxon>
        <taxon>Chroococcales</taxon>
        <taxon>Aphanothecaceae</taxon>
        <taxon>Rubidibacter</taxon>
    </lineage>
</organism>
<gene>
    <name evidence="1" type="ORF">KR51_00001290</name>
</gene>
<keyword evidence="1" id="KW-0378">Hydrolase</keyword>
<dbReference type="Gene3D" id="1.10.4080.10">
    <property type="entry name" value="ADP-ribosylation/Crystallin J1"/>
    <property type="match status" value="1"/>
</dbReference>
<dbReference type="AlphaFoldDB" id="U5DR22"/>
<dbReference type="eggNOG" id="COG1397">
    <property type="taxonomic scope" value="Bacteria"/>
</dbReference>
<dbReference type="InParanoid" id="U5DR22"/>
<sequence>MCGQRGSPVPLLTRFQGCLVGALLGELISGNAVPSPWWQVAMLGASCAIDTATFASADWEARCDRASHLTRIGTAASSEAAIAVLPVALYYHELPERLRREILLAAFLWLGAKETPAAALTFATAIATALQQRSPAENFDRLVGPADSNELTVPLEIARASRANGVGLAEYAEQIVEARVPMGDRALAIALYARALPGQPSLQVARAVKVAGGANVSPSVVGALVGAIAGAESGNSFPLRWQVALQERVAIASVYRQAARLFASWAGVGSPNGSAELELDAIAAAGRIQARASLISISH</sequence>
<evidence type="ECO:0000313" key="1">
    <source>
        <dbReference type="EMBL" id="ERN43069.1"/>
    </source>
</evidence>
<keyword evidence="2" id="KW-1185">Reference proteome</keyword>
<evidence type="ECO:0000313" key="2">
    <source>
        <dbReference type="Proteomes" id="UP000016960"/>
    </source>
</evidence>
<dbReference type="InterPro" id="IPR005502">
    <property type="entry name" value="Ribosyl_crysJ1"/>
</dbReference>
<dbReference type="Pfam" id="PF03747">
    <property type="entry name" value="ADP_ribosyl_GH"/>
    <property type="match status" value="1"/>
</dbReference>